<keyword evidence="4" id="KW-1185">Reference proteome</keyword>
<dbReference type="SMART" id="SM00448">
    <property type="entry name" value="REC"/>
    <property type="match status" value="1"/>
</dbReference>
<gene>
    <name evidence="3" type="ORF">NSPZN2_50088</name>
</gene>
<dbReference type="CDD" id="cd17535">
    <property type="entry name" value="REC_NarL-like"/>
    <property type="match status" value="1"/>
</dbReference>
<dbReference type="PANTHER" id="PTHR43228">
    <property type="entry name" value="TWO-COMPONENT RESPONSE REGULATOR"/>
    <property type="match status" value="1"/>
</dbReference>
<dbReference type="InterPro" id="IPR052048">
    <property type="entry name" value="ST_Response_Regulator"/>
</dbReference>
<name>A0ABM8S2J0_9BACT</name>
<evidence type="ECO:0000313" key="4">
    <source>
        <dbReference type="Proteomes" id="UP000675880"/>
    </source>
</evidence>
<dbReference type="EMBL" id="CAJNBJ010000018">
    <property type="protein sequence ID" value="CAE6785521.1"/>
    <property type="molecule type" value="Genomic_DNA"/>
</dbReference>
<evidence type="ECO:0000256" key="1">
    <source>
        <dbReference type="PROSITE-ProRule" id="PRU00169"/>
    </source>
</evidence>
<evidence type="ECO:0000313" key="3">
    <source>
        <dbReference type="EMBL" id="CAE6785521.1"/>
    </source>
</evidence>
<proteinExistence type="predicted"/>
<dbReference type="Pfam" id="PF00072">
    <property type="entry name" value="Response_reg"/>
    <property type="match status" value="1"/>
</dbReference>
<feature type="domain" description="Response regulatory" evidence="2">
    <location>
        <begin position="3"/>
        <end position="119"/>
    </location>
</feature>
<dbReference type="RefSeq" id="WP_213043683.1">
    <property type="nucleotide sequence ID" value="NZ_CAJNBJ010000018.1"/>
</dbReference>
<comment type="caution">
    <text evidence="3">The sequence shown here is derived from an EMBL/GenBank/DDBJ whole genome shotgun (WGS) entry which is preliminary data.</text>
</comment>
<organism evidence="3 4">
    <name type="scientific">Nitrospira defluvii</name>
    <dbReference type="NCBI Taxonomy" id="330214"/>
    <lineage>
        <taxon>Bacteria</taxon>
        <taxon>Pseudomonadati</taxon>
        <taxon>Nitrospirota</taxon>
        <taxon>Nitrospiria</taxon>
        <taxon>Nitrospirales</taxon>
        <taxon>Nitrospiraceae</taxon>
        <taxon>Nitrospira</taxon>
    </lineage>
</organism>
<dbReference type="InterPro" id="IPR058245">
    <property type="entry name" value="NreC/VraR/RcsB-like_REC"/>
</dbReference>
<dbReference type="InterPro" id="IPR011006">
    <property type="entry name" value="CheY-like_superfamily"/>
</dbReference>
<evidence type="ECO:0000259" key="2">
    <source>
        <dbReference type="PROSITE" id="PS50110"/>
    </source>
</evidence>
<dbReference type="SUPFAM" id="SSF52172">
    <property type="entry name" value="CheY-like"/>
    <property type="match status" value="1"/>
</dbReference>
<dbReference type="Proteomes" id="UP000675880">
    <property type="component" value="Unassembled WGS sequence"/>
</dbReference>
<dbReference type="PANTHER" id="PTHR43228:SF1">
    <property type="entry name" value="TWO-COMPONENT RESPONSE REGULATOR ARR22"/>
    <property type="match status" value="1"/>
</dbReference>
<feature type="modified residue" description="4-aspartylphosphate" evidence="1">
    <location>
        <position position="54"/>
    </location>
</feature>
<dbReference type="Gene3D" id="3.40.50.2300">
    <property type="match status" value="1"/>
</dbReference>
<dbReference type="PROSITE" id="PS50110">
    <property type="entry name" value="RESPONSE_REGULATORY"/>
    <property type="match status" value="1"/>
</dbReference>
<reference evidence="3 4" key="1">
    <citation type="submission" date="2021-02" db="EMBL/GenBank/DDBJ databases">
        <authorList>
            <person name="Han P."/>
        </authorList>
    </citation>
    <scope>NUCLEOTIDE SEQUENCE [LARGE SCALE GENOMIC DNA]</scope>
    <source>
        <strain evidence="3">Candidatus Nitrospira sp. ZN2</strain>
    </source>
</reference>
<keyword evidence="1" id="KW-0597">Phosphoprotein</keyword>
<sequence length="126" mass="13568">MIDILVVDDNLQLRDTLRTILNKRPGFQVIGEAADGIAASQLAQTLRPAVVLMDVGMARMDGVEATRRIRALLPNTVVIGMSCHTSREVEAALRAVGANAFLPKELVPEKIFDVLAEQLPPPVAAT</sequence>
<protein>
    <recommendedName>
        <fullName evidence="2">Response regulatory domain-containing protein</fullName>
    </recommendedName>
</protein>
<accession>A0ABM8S2J0</accession>
<dbReference type="InterPro" id="IPR001789">
    <property type="entry name" value="Sig_transdc_resp-reg_receiver"/>
</dbReference>